<evidence type="ECO:0000256" key="2">
    <source>
        <dbReference type="ARBA" id="ARBA00022448"/>
    </source>
</evidence>
<keyword evidence="4" id="KW-0175">Coiled coil</keyword>
<evidence type="ECO:0000313" key="6">
    <source>
        <dbReference type="Proteomes" id="UP000824002"/>
    </source>
</evidence>
<feature type="coiled-coil region" evidence="4">
    <location>
        <begin position="4"/>
        <end position="61"/>
    </location>
</feature>
<dbReference type="SUPFAM" id="SSF160527">
    <property type="entry name" value="V-type ATPase subunit E-like"/>
    <property type="match status" value="1"/>
</dbReference>
<name>A0A9D1FNL5_9FIRM</name>
<evidence type="ECO:0000256" key="4">
    <source>
        <dbReference type="SAM" id="Coils"/>
    </source>
</evidence>
<evidence type="ECO:0000256" key="1">
    <source>
        <dbReference type="ARBA" id="ARBA00005901"/>
    </source>
</evidence>
<sequence length="213" mass="23514">MGAEAILEKIRKNAEEEAAALAKQGEEKAEAAAGKIRADAEAEAAAILGNARQRAEELEKRERLMAGLQIRKNTLAARRAVMDEAFSLAGEQLADLPKERWEALITRLLLEAAETGAEIMEVPAADREKYEWTPEGNLPIIGEKSFFKRLNAALKESGREGKLTLADAPANVTGGFRLMGPVYDVDASFDALLSQAREDWEQEIYRILYPKDE</sequence>
<evidence type="ECO:0000256" key="3">
    <source>
        <dbReference type="ARBA" id="ARBA00023065"/>
    </source>
</evidence>
<reference evidence="5" key="2">
    <citation type="journal article" date="2021" name="PeerJ">
        <title>Extensive microbial diversity within the chicken gut microbiome revealed by metagenomics and culture.</title>
        <authorList>
            <person name="Gilroy R."/>
            <person name="Ravi A."/>
            <person name="Getino M."/>
            <person name="Pursley I."/>
            <person name="Horton D.L."/>
            <person name="Alikhan N.F."/>
            <person name="Baker D."/>
            <person name="Gharbi K."/>
            <person name="Hall N."/>
            <person name="Watson M."/>
            <person name="Adriaenssens E.M."/>
            <person name="Foster-Nyarko E."/>
            <person name="Jarju S."/>
            <person name="Secka A."/>
            <person name="Antonio M."/>
            <person name="Oren A."/>
            <person name="Chaudhuri R.R."/>
            <person name="La Ragione R."/>
            <person name="Hildebrand F."/>
            <person name="Pallen M.J."/>
        </authorList>
    </citation>
    <scope>NUCLEOTIDE SEQUENCE</scope>
    <source>
        <strain evidence="5">CHK199-13235</strain>
    </source>
</reference>
<organism evidence="5 6">
    <name type="scientific">Candidatus Merdivicinus excrementipullorum</name>
    <dbReference type="NCBI Taxonomy" id="2840867"/>
    <lineage>
        <taxon>Bacteria</taxon>
        <taxon>Bacillati</taxon>
        <taxon>Bacillota</taxon>
        <taxon>Clostridia</taxon>
        <taxon>Eubacteriales</taxon>
        <taxon>Oscillospiraceae</taxon>
        <taxon>Oscillospiraceae incertae sedis</taxon>
        <taxon>Candidatus Merdivicinus</taxon>
    </lineage>
</organism>
<evidence type="ECO:0000313" key="5">
    <source>
        <dbReference type="EMBL" id="HIS76842.1"/>
    </source>
</evidence>
<reference evidence="5" key="1">
    <citation type="submission" date="2020-10" db="EMBL/GenBank/DDBJ databases">
        <authorList>
            <person name="Gilroy R."/>
        </authorList>
    </citation>
    <scope>NUCLEOTIDE SEQUENCE</scope>
    <source>
        <strain evidence="5">CHK199-13235</strain>
    </source>
</reference>
<dbReference type="Gene3D" id="3.30.2320.30">
    <property type="entry name" value="ATP synthase, E subunit, C-terminal"/>
    <property type="match status" value="1"/>
</dbReference>
<dbReference type="Proteomes" id="UP000824002">
    <property type="component" value="Unassembled WGS sequence"/>
</dbReference>
<protein>
    <recommendedName>
        <fullName evidence="7">V-type proton ATPase subunit E</fullName>
    </recommendedName>
</protein>
<keyword evidence="2" id="KW-0813">Transport</keyword>
<proteinExistence type="inferred from homology"/>
<dbReference type="InterPro" id="IPR002842">
    <property type="entry name" value="ATPase_V1_Esu"/>
</dbReference>
<comment type="similarity">
    <text evidence="1">Belongs to the V-ATPase E subunit family.</text>
</comment>
<gene>
    <name evidence="5" type="ORF">IAB51_08545</name>
</gene>
<evidence type="ECO:0008006" key="7">
    <source>
        <dbReference type="Google" id="ProtNLM"/>
    </source>
</evidence>
<dbReference type="GO" id="GO:0033178">
    <property type="term" value="C:proton-transporting two-sector ATPase complex, catalytic domain"/>
    <property type="evidence" value="ECO:0007669"/>
    <property type="project" value="InterPro"/>
</dbReference>
<dbReference type="Pfam" id="PF01991">
    <property type="entry name" value="vATP-synt_E"/>
    <property type="match status" value="1"/>
</dbReference>
<dbReference type="GO" id="GO:0046961">
    <property type="term" value="F:proton-transporting ATPase activity, rotational mechanism"/>
    <property type="evidence" value="ECO:0007669"/>
    <property type="project" value="InterPro"/>
</dbReference>
<keyword evidence="3" id="KW-0406">Ion transport</keyword>
<dbReference type="AlphaFoldDB" id="A0A9D1FNL5"/>
<accession>A0A9D1FNL5</accession>
<dbReference type="InterPro" id="IPR038495">
    <property type="entry name" value="ATPase_E_C"/>
</dbReference>
<dbReference type="EMBL" id="DVJP01000054">
    <property type="protein sequence ID" value="HIS76842.1"/>
    <property type="molecule type" value="Genomic_DNA"/>
</dbReference>
<comment type="caution">
    <text evidence="5">The sequence shown here is derived from an EMBL/GenBank/DDBJ whole genome shotgun (WGS) entry which is preliminary data.</text>
</comment>